<dbReference type="Pfam" id="PF06564">
    <property type="entry name" value="CBP_BcsQ"/>
    <property type="match status" value="1"/>
</dbReference>
<dbReference type="AlphaFoldDB" id="A0AAU7KH48"/>
<dbReference type="RefSeq" id="WP_222568674.1">
    <property type="nucleotide sequence ID" value="NZ_CP098827.1"/>
</dbReference>
<accession>A0AAU7KH48</accession>
<sequence>MNLVSLSSPKGGVGKTTLTANLAHALKRLGHRVVVIDFDVQNALRLHFGLGFGEGRGFVAQAVEIDDWRRLLVPSASGIELLPYGEVSDAQRLAFESWLGAHPEAVAQRLGPLLNEPRCVVLADLPPGPSPSLTAMGAADAIQVAVLLADSASLSVLPRIEGGDFMGPGVRPYYIINQVDRRRRLSSDVADFLQDRLGSPLLGNVHRDEAIPEALACEQSIFDYAPASAAAHDIDTLARSVSRLLPSLQSHGVVAPAL</sequence>
<dbReference type="Gene3D" id="3.40.50.300">
    <property type="entry name" value="P-loop containing nucleotide triphosphate hydrolases"/>
    <property type="match status" value="1"/>
</dbReference>
<name>A0AAU7KH48_9GAMM</name>
<gene>
    <name evidence="1" type="primary">bcsQ</name>
    <name evidence="1" type="ORF">NFG58_20370</name>
</gene>
<dbReference type="PANTHER" id="PTHR13696">
    <property type="entry name" value="P-LOOP CONTAINING NUCLEOSIDE TRIPHOSPHATE HYDROLASE"/>
    <property type="match status" value="1"/>
</dbReference>
<dbReference type="SUPFAM" id="SSF52540">
    <property type="entry name" value="P-loop containing nucleoside triphosphate hydrolases"/>
    <property type="match status" value="1"/>
</dbReference>
<reference evidence="1" key="1">
    <citation type="submission" date="2022-06" db="EMBL/GenBank/DDBJ databases">
        <title>A novel DMS-producing enzyme.</title>
        <authorList>
            <person name="Zhang Y."/>
        </authorList>
    </citation>
    <scope>NUCLEOTIDE SEQUENCE</scope>
    <source>
        <strain evidence="1">RT37</strain>
    </source>
</reference>
<dbReference type="InterPro" id="IPR050678">
    <property type="entry name" value="DNA_Partitioning_ATPase"/>
</dbReference>
<dbReference type="EMBL" id="CP098827">
    <property type="protein sequence ID" value="XBO70924.1"/>
    <property type="molecule type" value="Genomic_DNA"/>
</dbReference>
<proteinExistence type="predicted"/>
<dbReference type="NCBIfam" id="TIGR03371">
    <property type="entry name" value="cellulose_yhjQ"/>
    <property type="match status" value="1"/>
</dbReference>
<organism evidence="1">
    <name type="scientific">Halomonas sp. RT37</name>
    <dbReference type="NCBI Taxonomy" id="2950872"/>
    <lineage>
        <taxon>Bacteria</taxon>
        <taxon>Pseudomonadati</taxon>
        <taxon>Pseudomonadota</taxon>
        <taxon>Gammaproteobacteria</taxon>
        <taxon>Oceanospirillales</taxon>
        <taxon>Halomonadaceae</taxon>
        <taxon>Halomonas</taxon>
    </lineage>
</organism>
<dbReference type="InterPro" id="IPR017746">
    <property type="entry name" value="Cellulose_synthase_operon_BcsQ"/>
</dbReference>
<dbReference type="PANTHER" id="PTHR13696:SF99">
    <property type="entry name" value="COBYRINIC ACID AC-DIAMIDE SYNTHASE"/>
    <property type="match status" value="1"/>
</dbReference>
<dbReference type="InterPro" id="IPR027417">
    <property type="entry name" value="P-loop_NTPase"/>
</dbReference>
<protein>
    <submittedName>
        <fullName evidence="1">Cellulose biosynthesis protein BcsQ</fullName>
    </submittedName>
</protein>
<evidence type="ECO:0000313" key="1">
    <source>
        <dbReference type="EMBL" id="XBO70924.1"/>
    </source>
</evidence>